<dbReference type="Gene3D" id="2.40.128.640">
    <property type="match status" value="1"/>
</dbReference>
<feature type="signal peptide" evidence="1">
    <location>
        <begin position="1"/>
        <end position="17"/>
    </location>
</feature>
<dbReference type="PROSITE" id="PS51257">
    <property type="entry name" value="PROKAR_LIPOPROTEIN"/>
    <property type="match status" value="1"/>
</dbReference>
<accession>B3EKI7</accession>
<dbReference type="PANTHER" id="PTHR35535">
    <property type="entry name" value="HEAT SHOCK PROTEIN HSLJ"/>
    <property type="match status" value="1"/>
</dbReference>
<dbReference type="eggNOG" id="COG3187">
    <property type="taxonomic scope" value="Bacteria"/>
</dbReference>
<dbReference type="EMBL" id="CP001101">
    <property type="protein sequence ID" value="ACE03165.1"/>
    <property type="molecule type" value="Genomic_DNA"/>
</dbReference>
<reference evidence="4" key="1">
    <citation type="submission" date="2008-06" db="EMBL/GenBank/DDBJ databases">
        <title>Complete sequence of Chlorobium phaeobacteroides BS1.</title>
        <authorList>
            <consortium name="US DOE Joint Genome Institute"/>
            <person name="Lucas S."/>
            <person name="Copeland A."/>
            <person name="Lapidus A."/>
            <person name="Glavina del Rio T."/>
            <person name="Dalin E."/>
            <person name="Tice H."/>
            <person name="Bruce D."/>
            <person name="Goodwin L."/>
            <person name="Pitluck S."/>
            <person name="Schmutz J."/>
            <person name="Larimer F."/>
            <person name="Land M."/>
            <person name="Hauser L."/>
            <person name="Kyrpides N."/>
            <person name="Ovchinnikova G."/>
            <person name="Li T."/>
            <person name="Liu Z."/>
            <person name="Zhao F."/>
            <person name="Overmann J."/>
            <person name="Bryant D.A."/>
            <person name="Richardson P."/>
        </authorList>
    </citation>
    <scope>NUCLEOTIDE SEQUENCE [LARGE SCALE GENOMIC DNA]</scope>
    <source>
        <strain evidence="4">BS1</strain>
    </source>
</reference>
<dbReference type="InterPro" id="IPR007298">
    <property type="entry name" value="Cu-R_lipoprotein_NlpE"/>
</dbReference>
<sequence length="354" mass="38776">MRYATAVLSIVLLFAMAGCQGNYTKPDVPPSAGVYGKNITYAGAIPCAECTLQKLTVTLFDDGTFRLKRVSVGVQGGGTKVEYDLGRWNRKSGRLVLNNGEKWPLQFRYISGNEIRLLDQRGNEIVSNLDYSLRKTSFVDFLSGPLTMNGMFLYMADAYTFRECRTGKNYPLVFATPNSSIEKQYLALRSGPGKPLLAKLSGRFSIRRPEPGAASREHIIVQDFKRFLPRGTCRNPGSPAAALYGIYWKVTAISGSSDLLKVSGKVPNLVLSTYGNSVKGYTGCNSLMGSYKHSGSGLSFSKLSTTRMACPGSSGQIEKAFLAALRKTTGWKISGKTLELFDSRKRLLMRLKAG</sequence>
<dbReference type="InterPro" id="IPR005184">
    <property type="entry name" value="DUF306_Meta_HslJ"/>
</dbReference>
<evidence type="ECO:0000259" key="3">
    <source>
        <dbReference type="Pfam" id="PF17185"/>
    </source>
</evidence>
<dbReference type="KEGG" id="cpb:Cphamn1_0192"/>
<dbReference type="HOGENOM" id="CLU_758333_0_0_10"/>
<dbReference type="InterPro" id="IPR053147">
    <property type="entry name" value="Hsp_HslJ-like"/>
</dbReference>
<feature type="domain" description="NlpE C-terminal OB" evidence="3">
    <location>
        <begin position="145"/>
        <end position="234"/>
    </location>
</feature>
<dbReference type="Gene3D" id="2.40.50.540">
    <property type="match status" value="1"/>
</dbReference>
<dbReference type="STRING" id="331678.Cphamn1_0192"/>
<feature type="domain" description="DUF306" evidence="2">
    <location>
        <begin position="241"/>
        <end position="351"/>
    </location>
</feature>
<protein>
    <recommendedName>
        <fullName evidence="5">DUF306 domain-containing protein</fullName>
    </recommendedName>
</protein>
<gene>
    <name evidence="4" type="ordered locus">Cphamn1_0192</name>
</gene>
<dbReference type="Pfam" id="PF04170">
    <property type="entry name" value="NlpE"/>
    <property type="match status" value="1"/>
</dbReference>
<dbReference type="InterPro" id="IPR033450">
    <property type="entry name" value="NlpE_C"/>
</dbReference>
<organism evidence="4">
    <name type="scientific">Chlorobium phaeobacteroides (strain BS1)</name>
    <dbReference type="NCBI Taxonomy" id="331678"/>
    <lineage>
        <taxon>Bacteria</taxon>
        <taxon>Pseudomonadati</taxon>
        <taxon>Chlorobiota</taxon>
        <taxon>Chlorobiia</taxon>
        <taxon>Chlorobiales</taxon>
        <taxon>Chlorobiaceae</taxon>
        <taxon>Chlorobium/Pelodictyon group</taxon>
        <taxon>Chlorobium</taxon>
    </lineage>
</organism>
<dbReference type="Pfam" id="PF17185">
    <property type="entry name" value="NlpE_C"/>
    <property type="match status" value="1"/>
</dbReference>
<dbReference type="OrthoDB" id="5348860at2"/>
<evidence type="ECO:0000256" key="1">
    <source>
        <dbReference type="SAM" id="SignalP"/>
    </source>
</evidence>
<dbReference type="InterPro" id="IPR038670">
    <property type="entry name" value="HslJ-like_sf"/>
</dbReference>
<dbReference type="Pfam" id="PF03724">
    <property type="entry name" value="META"/>
    <property type="match status" value="1"/>
</dbReference>
<dbReference type="InterPro" id="IPR038139">
    <property type="entry name" value="NlpE_C_sf"/>
</dbReference>
<keyword evidence="1" id="KW-0732">Signal</keyword>
<evidence type="ECO:0000313" key="4">
    <source>
        <dbReference type="EMBL" id="ACE03165.1"/>
    </source>
</evidence>
<dbReference type="Gene3D" id="2.40.128.270">
    <property type="match status" value="1"/>
</dbReference>
<feature type="chain" id="PRO_5002786168" description="DUF306 domain-containing protein" evidence="1">
    <location>
        <begin position="18"/>
        <end position="354"/>
    </location>
</feature>
<evidence type="ECO:0000259" key="2">
    <source>
        <dbReference type="Pfam" id="PF03724"/>
    </source>
</evidence>
<name>B3EKI7_CHLPB</name>
<dbReference type="PANTHER" id="PTHR35535:SF1">
    <property type="entry name" value="HEAT SHOCK PROTEIN HSLJ"/>
    <property type="match status" value="1"/>
</dbReference>
<dbReference type="eggNOG" id="COG3015">
    <property type="taxonomic scope" value="Bacteria"/>
</dbReference>
<proteinExistence type="predicted"/>
<evidence type="ECO:0008006" key="5">
    <source>
        <dbReference type="Google" id="ProtNLM"/>
    </source>
</evidence>
<dbReference type="AlphaFoldDB" id="B3EKI7"/>